<dbReference type="Gene3D" id="3.40.50.1980">
    <property type="entry name" value="Nitrogenase molybdenum iron protein domain"/>
    <property type="match status" value="1"/>
</dbReference>
<dbReference type="Pfam" id="PF01297">
    <property type="entry name" value="ZnuA"/>
    <property type="match status" value="1"/>
</dbReference>
<dbReference type="InterPro" id="IPR050492">
    <property type="entry name" value="Bact_metal-bind_prot9"/>
</dbReference>
<evidence type="ECO:0000256" key="4">
    <source>
        <dbReference type="ARBA" id="ARBA00022729"/>
    </source>
</evidence>
<dbReference type="InterPro" id="IPR006127">
    <property type="entry name" value="ZnuA-like"/>
</dbReference>
<dbReference type="SUPFAM" id="SSF53807">
    <property type="entry name" value="Helical backbone' metal receptor"/>
    <property type="match status" value="1"/>
</dbReference>
<dbReference type="PRINTS" id="PR00691">
    <property type="entry name" value="ADHESINB"/>
</dbReference>
<dbReference type="GO" id="GO:0046872">
    <property type="term" value="F:metal ion binding"/>
    <property type="evidence" value="ECO:0007669"/>
    <property type="project" value="UniProtKB-KW"/>
</dbReference>
<keyword evidence="4 6" id="KW-0732">Signal</keyword>
<keyword evidence="3" id="KW-0479">Metal-binding</keyword>
<name>A0A5S9MGU9_BACIA</name>
<feature type="chain" id="PRO_5038444165" evidence="6">
    <location>
        <begin position="21"/>
        <end position="218"/>
    </location>
</feature>
<evidence type="ECO:0000256" key="6">
    <source>
        <dbReference type="SAM" id="SignalP"/>
    </source>
</evidence>
<dbReference type="GO" id="GO:0030313">
    <property type="term" value="C:cell envelope"/>
    <property type="evidence" value="ECO:0007669"/>
    <property type="project" value="UniProtKB-SubCell"/>
</dbReference>
<dbReference type="Proteomes" id="UP000464658">
    <property type="component" value="Chromosome"/>
</dbReference>
<dbReference type="EMBL" id="AP021906">
    <property type="protein sequence ID" value="BBP92288.1"/>
    <property type="molecule type" value="Genomic_DNA"/>
</dbReference>
<keyword evidence="2 5" id="KW-0813">Transport</keyword>
<dbReference type="GO" id="GO:0030001">
    <property type="term" value="P:metal ion transport"/>
    <property type="evidence" value="ECO:0007669"/>
    <property type="project" value="InterPro"/>
</dbReference>
<evidence type="ECO:0000313" key="8">
    <source>
        <dbReference type="Proteomes" id="UP000464658"/>
    </source>
</evidence>
<dbReference type="InterPro" id="IPR006128">
    <property type="entry name" value="Lipoprotein_PsaA-like"/>
</dbReference>
<proteinExistence type="inferred from homology"/>
<evidence type="ECO:0000256" key="1">
    <source>
        <dbReference type="ARBA" id="ARBA00004196"/>
    </source>
</evidence>
<gene>
    <name evidence="7" type="ORF">BsIDN1_59060</name>
</gene>
<accession>A0A5S9MGU9</accession>
<evidence type="ECO:0000256" key="3">
    <source>
        <dbReference type="ARBA" id="ARBA00022723"/>
    </source>
</evidence>
<organism evidence="7 8">
    <name type="scientific">Bacillus safensis</name>
    <dbReference type="NCBI Taxonomy" id="561879"/>
    <lineage>
        <taxon>Bacteria</taxon>
        <taxon>Bacillati</taxon>
        <taxon>Bacillota</taxon>
        <taxon>Bacilli</taxon>
        <taxon>Bacillales</taxon>
        <taxon>Bacillaceae</taxon>
        <taxon>Bacillus</taxon>
    </lineage>
</organism>
<evidence type="ECO:0000256" key="5">
    <source>
        <dbReference type="RuleBase" id="RU003512"/>
    </source>
</evidence>
<dbReference type="PANTHER" id="PTHR42953">
    <property type="entry name" value="HIGH-AFFINITY ZINC UPTAKE SYSTEM PROTEIN ZNUA-RELATED"/>
    <property type="match status" value="1"/>
</dbReference>
<comment type="similarity">
    <text evidence="5">Belongs to the bacterial solute-binding protein 9 family.</text>
</comment>
<sequence>MKKVFAIRLTAVFIALMIIAGCSTQQSNSGKDDGTLKVVTTSIFYDIVKEVGGQHVSIHSIVPIGTDPHEFDPLPKDVQYTTDADLVLYNGLNLETGNGWFQKLLESSGKDGDDAPVAELSKGVKVKHLSSKGLESQQDPHAWLNVENGIIYAQNARDALIQADPEHKEDYEKMQKSTSKSFKRFTMKQKTSLISCQKIKSSLSQVKGHSSILQRRMD</sequence>
<dbReference type="InterPro" id="IPR006129">
    <property type="entry name" value="AdhesinB"/>
</dbReference>
<feature type="signal peptide" evidence="6">
    <location>
        <begin position="1"/>
        <end position="20"/>
    </location>
</feature>
<reference evidence="7 8" key="1">
    <citation type="submission" date="2019-12" db="EMBL/GenBank/DDBJ databases">
        <title>Full genome sequence of a Bacillus safensis strain isolated from commercially available natto in Indonesia.</title>
        <authorList>
            <person name="Yoshida M."/>
            <person name="Uomi M."/>
            <person name="Waturangi D."/>
            <person name="Ekaputri J.J."/>
            <person name="Setiamarga D.H.E."/>
        </authorList>
    </citation>
    <scope>NUCLEOTIDE SEQUENCE [LARGE SCALE GENOMIC DNA]</scope>
    <source>
        <strain evidence="7 8">IDN1</strain>
    </source>
</reference>
<comment type="subcellular location">
    <subcellularLocation>
        <location evidence="1">Cell envelope</location>
    </subcellularLocation>
</comment>
<dbReference type="PROSITE" id="PS51257">
    <property type="entry name" value="PROKAR_LIPOPROTEIN"/>
    <property type="match status" value="1"/>
</dbReference>
<protein>
    <submittedName>
        <fullName evidence="7">Uncharacterized protein</fullName>
    </submittedName>
</protein>
<dbReference type="GO" id="GO:0007155">
    <property type="term" value="P:cell adhesion"/>
    <property type="evidence" value="ECO:0007669"/>
    <property type="project" value="InterPro"/>
</dbReference>
<dbReference type="PANTHER" id="PTHR42953:SF1">
    <property type="entry name" value="METAL-BINDING PROTEIN HI_0362-RELATED"/>
    <property type="match status" value="1"/>
</dbReference>
<dbReference type="PRINTS" id="PR00690">
    <property type="entry name" value="ADHESNFAMILY"/>
</dbReference>
<dbReference type="AlphaFoldDB" id="A0A5S9MGU9"/>
<evidence type="ECO:0000313" key="7">
    <source>
        <dbReference type="EMBL" id="BBP92288.1"/>
    </source>
</evidence>
<evidence type="ECO:0000256" key="2">
    <source>
        <dbReference type="ARBA" id="ARBA00022448"/>
    </source>
</evidence>